<feature type="non-terminal residue" evidence="1">
    <location>
        <position position="1"/>
    </location>
</feature>
<sequence length="71" mass="7776">LKPEQNANDAEGLHLLLGLKPPSRTLALRSPSKSSSAGRWIVHSTTSATIAYFPRWLLTILFCTNPEAKVC</sequence>
<dbReference type="EMBL" id="BDGG01000015">
    <property type="protein sequence ID" value="GAV07688.1"/>
    <property type="molecule type" value="Genomic_DNA"/>
</dbReference>
<keyword evidence="2" id="KW-1185">Reference proteome</keyword>
<accession>A0A1D1W659</accession>
<evidence type="ECO:0000313" key="2">
    <source>
        <dbReference type="Proteomes" id="UP000186922"/>
    </source>
</evidence>
<comment type="caution">
    <text evidence="1">The sequence shown here is derived from an EMBL/GenBank/DDBJ whole genome shotgun (WGS) entry which is preliminary data.</text>
</comment>
<protein>
    <submittedName>
        <fullName evidence="1">Uncharacterized protein</fullName>
    </submittedName>
</protein>
<dbReference type="Proteomes" id="UP000186922">
    <property type="component" value="Unassembled WGS sequence"/>
</dbReference>
<evidence type="ECO:0000313" key="1">
    <source>
        <dbReference type="EMBL" id="GAV07688.1"/>
    </source>
</evidence>
<name>A0A1D1W659_RAMVA</name>
<organism evidence="1 2">
    <name type="scientific">Ramazzottius varieornatus</name>
    <name type="common">Water bear</name>
    <name type="synonym">Tardigrade</name>
    <dbReference type="NCBI Taxonomy" id="947166"/>
    <lineage>
        <taxon>Eukaryota</taxon>
        <taxon>Metazoa</taxon>
        <taxon>Ecdysozoa</taxon>
        <taxon>Tardigrada</taxon>
        <taxon>Eutardigrada</taxon>
        <taxon>Parachela</taxon>
        <taxon>Hypsibioidea</taxon>
        <taxon>Ramazzottiidae</taxon>
        <taxon>Ramazzottius</taxon>
    </lineage>
</organism>
<gene>
    <name evidence="1" type="primary">RvY_17499-1</name>
    <name evidence="1" type="synonym">RvY_17499.1</name>
    <name evidence="1" type="ORF">RvY_17499</name>
</gene>
<proteinExistence type="predicted"/>
<dbReference type="AlphaFoldDB" id="A0A1D1W659"/>
<reference evidence="1 2" key="1">
    <citation type="journal article" date="2016" name="Nat. Commun.">
        <title>Extremotolerant tardigrade genome and improved radiotolerance of human cultured cells by tardigrade-unique protein.</title>
        <authorList>
            <person name="Hashimoto T."/>
            <person name="Horikawa D.D."/>
            <person name="Saito Y."/>
            <person name="Kuwahara H."/>
            <person name="Kozuka-Hata H."/>
            <person name="Shin-I T."/>
            <person name="Minakuchi Y."/>
            <person name="Ohishi K."/>
            <person name="Motoyama A."/>
            <person name="Aizu T."/>
            <person name="Enomoto A."/>
            <person name="Kondo K."/>
            <person name="Tanaka S."/>
            <person name="Hara Y."/>
            <person name="Koshikawa S."/>
            <person name="Sagara H."/>
            <person name="Miura T."/>
            <person name="Yokobori S."/>
            <person name="Miyagawa K."/>
            <person name="Suzuki Y."/>
            <person name="Kubo T."/>
            <person name="Oyama M."/>
            <person name="Kohara Y."/>
            <person name="Fujiyama A."/>
            <person name="Arakawa K."/>
            <person name="Katayama T."/>
            <person name="Toyoda A."/>
            <person name="Kunieda T."/>
        </authorList>
    </citation>
    <scope>NUCLEOTIDE SEQUENCE [LARGE SCALE GENOMIC DNA]</scope>
    <source>
        <strain evidence="1 2">YOKOZUNA-1</strain>
    </source>
</reference>